<gene>
    <name evidence="6 7" type="primary">prmA</name>
    <name evidence="7" type="ORF">PbJCM13498_06050</name>
</gene>
<protein>
    <recommendedName>
        <fullName evidence="6">Ribosomal protein L11 methyltransferase</fullName>
        <shortName evidence="6">L11 Mtase</shortName>
        <ecNumber evidence="6">2.1.1.-</ecNumber>
    </recommendedName>
</protein>
<dbReference type="HAMAP" id="MF_00735">
    <property type="entry name" value="Methyltr_PrmA"/>
    <property type="match status" value="1"/>
</dbReference>
<comment type="caution">
    <text evidence="7">The sequence shown here is derived from an EMBL/GenBank/DDBJ whole genome shotgun (WGS) entry which is preliminary data.</text>
</comment>
<dbReference type="NCBIfam" id="NF001785">
    <property type="entry name" value="PRK00517.2-2"/>
    <property type="match status" value="1"/>
</dbReference>
<dbReference type="Gene3D" id="3.40.50.150">
    <property type="entry name" value="Vaccinia Virus protein VP39"/>
    <property type="match status" value="1"/>
</dbReference>
<evidence type="ECO:0000313" key="8">
    <source>
        <dbReference type="Proteomes" id="UP000391834"/>
    </source>
</evidence>
<dbReference type="RefSeq" id="WP_027586259.1">
    <property type="nucleotide sequence ID" value="NZ_BLAX01000001.1"/>
</dbReference>
<dbReference type="GO" id="GO:0032259">
    <property type="term" value="P:methylation"/>
    <property type="evidence" value="ECO:0007669"/>
    <property type="project" value="UniProtKB-KW"/>
</dbReference>
<comment type="subcellular location">
    <subcellularLocation>
        <location evidence="6">Cytoplasm</location>
    </subcellularLocation>
</comment>
<feature type="binding site" evidence="6">
    <location>
        <position position="151"/>
    </location>
    <ligand>
        <name>S-adenosyl-L-methionine</name>
        <dbReference type="ChEBI" id="CHEBI:59789"/>
    </ligand>
</feature>
<evidence type="ECO:0000256" key="2">
    <source>
        <dbReference type="ARBA" id="ARBA00022490"/>
    </source>
</evidence>
<evidence type="ECO:0000256" key="5">
    <source>
        <dbReference type="ARBA" id="ARBA00022691"/>
    </source>
</evidence>
<evidence type="ECO:0000256" key="4">
    <source>
        <dbReference type="ARBA" id="ARBA00022679"/>
    </source>
</evidence>
<dbReference type="PANTHER" id="PTHR43648">
    <property type="entry name" value="ELECTRON TRANSFER FLAVOPROTEIN BETA SUBUNIT LYSINE METHYLTRANSFERASE"/>
    <property type="match status" value="1"/>
</dbReference>
<dbReference type="CDD" id="cd02440">
    <property type="entry name" value="AdoMet_MTases"/>
    <property type="match status" value="1"/>
</dbReference>
<sequence length="278" mass="31499">MEYTKVSCFLEPDSEINREILTAQMGELGFDSFSETDKTVEAFIPSSAFTEDVLQSESLKDNPLFKVRFQTEVIPDQNWNEVWEKNYFKPLLVENRCLIRAPFHTDTPKAEYEIVIDPRMAFGTGNHETTYLMISAILSQDLQGKQVLDMGCGTGILGILASMRGAETVKAIDIDEWAYNNTLENAEINNITNIDVFLGDANFLGKHKFDVIYANIHRNILLQDLPIYASVMCKEAEIIMSGFYLEDLPTISAKAEEVGLKPAGYQERNNWVAARFIR</sequence>
<evidence type="ECO:0000313" key="7">
    <source>
        <dbReference type="EMBL" id="GET31742.1"/>
    </source>
</evidence>
<keyword evidence="4 6" id="KW-0808">Transferase</keyword>
<evidence type="ECO:0000256" key="1">
    <source>
        <dbReference type="ARBA" id="ARBA00009741"/>
    </source>
</evidence>
<keyword evidence="2 6" id="KW-0963">Cytoplasm</keyword>
<dbReference type="AlphaFoldDB" id="A0A5M4AUX4"/>
<feature type="binding site" evidence="6">
    <location>
        <position position="215"/>
    </location>
    <ligand>
        <name>S-adenosyl-L-methionine</name>
        <dbReference type="ChEBI" id="CHEBI:59789"/>
    </ligand>
</feature>
<dbReference type="EC" id="2.1.1.-" evidence="6"/>
<dbReference type="PIRSF" id="PIRSF000401">
    <property type="entry name" value="RPL11_MTase"/>
    <property type="match status" value="1"/>
</dbReference>
<feature type="binding site" evidence="6">
    <location>
        <position position="130"/>
    </location>
    <ligand>
        <name>S-adenosyl-L-methionine</name>
        <dbReference type="ChEBI" id="CHEBI:59789"/>
    </ligand>
</feature>
<accession>A0A5M4AUX4</accession>
<comment type="function">
    <text evidence="6">Methylates ribosomal protein L11.</text>
</comment>
<keyword evidence="7" id="KW-0689">Ribosomal protein</keyword>
<comment type="catalytic activity">
    <reaction evidence="6">
        <text>L-lysyl-[protein] + 3 S-adenosyl-L-methionine = N(6),N(6),N(6)-trimethyl-L-lysyl-[protein] + 3 S-adenosyl-L-homocysteine + 3 H(+)</text>
        <dbReference type="Rhea" id="RHEA:54192"/>
        <dbReference type="Rhea" id="RHEA-COMP:9752"/>
        <dbReference type="Rhea" id="RHEA-COMP:13826"/>
        <dbReference type="ChEBI" id="CHEBI:15378"/>
        <dbReference type="ChEBI" id="CHEBI:29969"/>
        <dbReference type="ChEBI" id="CHEBI:57856"/>
        <dbReference type="ChEBI" id="CHEBI:59789"/>
        <dbReference type="ChEBI" id="CHEBI:61961"/>
    </reaction>
</comment>
<evidence type="ECO:0000256" key="6">
    <source>
        <dbReference type="HAMAP-Rule" id="MF_00735"/>
    </source>
</evidence>
<dbReference type="GO" id="GO:0005737">
    <property type="term" value="C:cytoplasm"/>
    <property type="evidence" value="ECO:0007669"/>
    <property type="project" value="UniProtKB-SubCell"/>
</dbReference>
<dbReference type="GO" id="GO:0005840">
    <property type="term" value="C:ribosome"/>
    <property type="evidence" value="ECO:0007669"/>
    <property type="project" value="UniProtKB-KW"/>
</dbReference>
<dbReference type="Proteomes" id="UP000391834">
    <property type="component" value="Unassembled WGS sequence"/>
</dbReference>
<dbReference type="InterPro" id="IPR029063">
    <property type="entry name" value="SAM-dependent_MTases_sf"/>
</dbReference>
<reference evidence="7 8" key="1">
    <citation type="submission" date="2019-10" db="EMBL/GenBank/DDBJ databases">
        <title>Prolixibacter strains distinguished by the presence of nitrate reductase genes were adept at nitrate-dependent anaerobic corrosion of metallic iron and carbon steel.</title>
        <authorList>
            <person name="Iino T."/>
            <person name="Shono N."/>
            <person name="Ito K."/>
            <person name="Nakamura R."/>
            <person name="Sueoka K."/>
            <person name="Harayama S."/>
            <person name="Ohkuma M."/>
        </authorList>
    </citation>
    <scope>NUCLEOTIDE SEQUENCE [LARGE SCALE GENOMIC DNA]</scope>
    <source>
        <strain evidence="7 8">JCM 13498</strain>
    </source>
</reference>
<dbReference type="EMBL" id="BLAX01000001">
    <property type="protein sequence ID" value="GET31742.1"/>
    <property type="molecule type" value="Genomic_DNA"/>
</dbReference>
<keyword evidence="7" id="KW-0687">Ribonucleoprotein</keyword>
<proteinExistence type="inferred from homology"/>
<feature type="binding site" evidence="6">
    <location>
        <position position="173"/>
    </location>
    <ligand>
        <name>S-adenosyl-L-methionine</name>
        <dbReference type="ChEBI" id="CHEBI:59789"/>
    </ligand>
</feature>
<dbReference type="SUPFAM" id="SSF53335">
    <property type="entry name" value="S-adenosyl-L-methionine-dependent methyltransferases"/>
    <property type="match status" value="1"/>
</dbReference>
<keyword evidence="5 6" id="KW-0949">S-adenosyl-L-methionine</keyword>
<comment type="similarity">
    <text evidence="1 6">Belongs to the methyltransferase superfamily. PrmA family.</text>
</comment>
<organism evidence="7 8">
    <name type="scientific">Prolixibacter bellariivorans</name>
    <dbReference type="NCBI Taxonomy" id="314319"/>
    <lineage>
        <taxon>Bacteria</taxon>
        <taxon>Pseudomonadati</taxon>
        <taxon>Bacteroidota</taxon>
        <taxon>Bacteroidia</taxon>
        <taxon>Marinilabiliales</taxon>
        <taxon>Prolixibacteraceae</taxon>
        <taxon>Prolixibacter</taxon>
    </lineage>
</organism>
<dbReference type="GO" id="GO:0008276">
    <property type="term" value="F:protein methyltransferase activity"/>
    <property type="evidence" value="ECO:0007669"/>
    <property type="project" value="UniProtKB-UniRule"/>
</dbReference>
<evidence type="ECO:0000256" key="3">
    <source>
        <dbReference type="ARBA" id="ARBA00022603"/>
    </source>
</evidence>
<dbReference type="InterPro" id="IPR004498">
    <property type="entry name" value="Ribosomal_PrmA_MeTrfase"/>
</dbReference>
<keyword evidence="8" id="KW-1185">Reference proteome</keyword>
<dbReference type="InterPro" id="IPR050078">
    <property type="entry name" value="Ribosomal_L11_MeTrfase_PrmA"/>
</dbReference>
<dbReference type="Pfam" id="PF06325">
    <property type="entry name" value="PrmA"/>
    <property type="match status" value="1"/>
</dbReference>
<name>A0A5M4AUX4_9BACT</name>
<dbReference type="OrthoDB" id="9785995at2"/>
<dbReference type="PANTHER" id="PTHR43648:SF1">
    <property type="entry name" value="ELECTRON TRANSFER FLAVOPROTEIN BETA SUBUNIT LYSINE METHYLTRANSFERASE"/>
    <property type="match status" value="1"/>
</dbReference>
<keyword evidence="3 6" id="KW-0489">Methyltransferase</keyword>